<evidence type="ECO:0000256" key="7">
    <source>
        <dbReference type="ARBA" id="ARBA00022832"/>
    </source>
</evidence>
<evidence type="ECO:0000259" key="14">
    <source>
        <dbReference type="PROSITE" id="PS52004"/>
    </source>
</evidence>
<dbReference type="RefSeq" id="WP_199262802.1">
    <property type="nucleotide sequence ID" value="NZ_CP054140.1"/>
</dbReference>
<dbReference type="PROSITE" id="PS52004">
    <property type="entry name" value="KS3_2"/>
    <property type="match status" value="1"/>
</dbReference>
<dbReference type="SUPFAM" id="SSF53901">
    <property type="entry name" value="Thiolase-like"/>
    <property type="match status" value="2"/>
</dbReference>
<keyword evidence="6 11" id="KW-0808">Transferase</keyword>
<name>A0A7T5VEX5_9BACT</name>
<evidence type="ECO:0000256" key="2">
    <source>
        <dbReference type="ARBA" id="ARBA00008467"/>
    </source>
</evidence>
<dbReference type="PANTHER" id="PTHR11712">
    <property type="entry name" value="POLYKETIDE SYNTHASE-RELATED"/>
    <property type="match status" value="1"/>
</dbReference>
<evidence type="ECO:0000313" key="15">
    <source>
        <dbReference type="EMBL" id="QQG66527.1"/>
    </source>
</evidence>
<keyword evidence="5 11" id="KW-0444">Lipid biosynthesis</keyword>
<comment type="similarity">
    <text evidence="2 11 13">Belongs to the thiolase-like superfamily. Beta-ketoacyl-ACP synthases family.</text>
</comment>
<dbReference type="InterPro" id="IPR014031">
    <property type="entry name" value="Ketoacyl_synth_C"/>
</dbReference>
<dbReference type="KEGG" id="dog:HP555_11945"/>
<dbReference type="GO" id="GO:0004315">
    <property type="term" value="F:3-oxoacyl-[acyl-carrier-protein] synthase activity"/>
    <property type="evidence" value="ECO:0007669"/>
    <property type="project" value="UniProtKB-UniRule"/>
</dbReference>
<dbReference type="AlphaFoldDB" id="A0A7T5VEX5"/>
<evidence type="ECO:0000313" key="16">
    <source>
        <dbReference type="Proteomes" id="UP000596092"/>
    </source>
</evidence>
<evidence type="ECO:0000256" key="4">
    <source>
        <dbReference type="ARBA" id="ARBA00014657"/>
    </source>
</evidence>
<comment type="catalytic activity">
    <reaction evidence="11">
        <text>(9Z)-hexadecenoyl-[ACP] + malonyl-[ACP] + H(+) = 3-oxo-(11Z)-octadecenoyl-[ACP] + holo-[ACP] + CO2</text>
        <dbReference type="Rhea" id="RHEA:55040"/>
        <dbReference type="Rhea" id="RHEA-COMP:9623"/>
        <dbReference type="Rhea" id="RHEA-COMP:9685"/>
        <dbReference type="Rhea" id="RHEA-COMP:10800"/>
        <dbReference type="Rhea" id="RHEA-COMP:14074"/>
        <dbReference type="ChEBI" id="CHEBI:15378"/>
        <dbReference type="ChEBI" id="CHEBI:16526"/>
        <dbReference type="ChEBI" id="CHEBI:64479"/>
        <dbReference type="ChEBI" id="CHEBI:78449"/>
        <dbReference type="ChEBI" id="CHEBI:83989"/>
        <dbReference type="ChEBI" id="CHEBI:138538"/>
        <dbReference type="EC" id="2.3.1.179"/>
    </reaction>
</comment>
<keyword evidence="16" id="KW-1185">Reference proteome</keyword>
<keyword evidence="7" id="KW-0276">Fatty acid metabolism</keyword>
<evidence type="ECO:0000256" key="3">
    <source>
        <dbReference type="ARBA" id="ARBA00012356"/>
    </source>
</evidence>
<accession>A0A7T5VEX5</accession>
<keyword evidence="8" id="KW-0443">Lipid metabolism</keyword>
<dbReference type="PIRSF" id="PIRSF000447">
    <property type="entry name" value="KAS_II"/>
    <property type="match status" value="1"/>
</dbReference>
<dbReference type="InterPro" id="IPR000794">
    <property type="entry name" value="Beta-ketoacyl_synthase"/>
</dbReference>
<evidence type="ECO:0000256" key="9">
    <source>
        <dbReference type="ARBA" id="ARBA00023160"/>
    </source>
</evidence>
<dbReference type="EC" id="2.3.1.179" evidence="3 11"/>
<comment type="catalytic activity">
    <reaction evidence="11">
        <text>a fatty acyl-[ACP] + malonyl-[ACP] + H(+) = a 3-oxoacyl-[ACP] + holo-[ACP] + CO2</text>
        <dbReference type="Rhea" id="RHEA:22836"/>
        <dbReference type="Rhea" id="RHEA-COMP:9623"/>
        <dbReference type="Rhea" id="RHEA-COMP:9685"/>
        <dbReference type="Rhea" id="RHEA-COMP:9916"/>
        <dbReference type="Rhea" id="RHEA-COMP:14125"/>
        <dbReference type="ChEBI" id="CHEBI:15378"/>
        <dbReference type="ChEBI" id="CHEBI:16526"/>
        <dbReference type="ChEBI" id="CHEBI:64479"/>
        <dbReference type="ChEBI" id="CHEBI:78449"/>
        <dbReference type="ChEBI" id="CHEBI:78776"/>
        <dbReference type="ChEBI" id="CHEBI:138651"/>
    </reaction>
</comment>
<comment type="function">
    <text evidence="11">Involved in the type II fatty acid elongation cycle. Catalyzes the elongation of a wide range of acyl-ACP by the addition of two carbons from malonyl-ACP to an acyl acceptor. Can efficiently catalyze the conversion of palmitoleoyl-ACP (cis-hexadec-9-enoyl-ACP) to cis-vaccenoyl-ACP (cis-octadec-11-enoyl-ACP), an essential step in the thermal regulation of fatty acid composition.</text>
</comment>
<evidence type="ECO:0000256" key="13">
    <source>
        <dbReference type="RuleBase" id="RU003694"/>
    </source>
</evidence>
<dbReference type="GO" id="GO:0005829">
    <property type="term" value="C:cytosol"/>
    <property type="evidence" value="ECO:0007669"/>
    <property type="project" value="TreeGrafter"/>
</dbReference>
<evidence type="ECO:0000256" key="6">
    <source>
        <dbReference type="ARBA" id="ARBA00022679"/>
    </source>
</evidence>
<dbReference type="InterPro" id="IPR020841">
    <property type="entry name" value="PKS_Beta-ketoAc_synthase_dom"/>
</dbReference>
<comment type="pathway">
    <text evidence="1 11">Lipid metabolism; fatty acid biosynthesis.</text>
</comment>
<organism evidence="15 16">
    <name type="scientific">Desulfobulbus oligotrophicus</name>
    <dbReference type="NCBI Taxonomy" id="1909699"/>
    <lineage>
        <taxon>Bacteria</taxon>
        <taxon>Pseudomonadati</taxon>
        <taxon>Thermodesulfobacteriota</taxon>
        <taxon>Desulfobulbia</taxon>
        <taxon>Desulfobulbales</taxon>
        <taxon>Desulfobulbaceae</taxon>
        <taxon>Desulfobulbus</taxon>
    </lineage>
</organism>
<reference evidence="15 16" key="1">
    <citation type="submission" date="2020-05" db="EMBL/GenBank/DDBJ databases">
        <title>Complete genome of Desulfobulbus oligotrophicus.</title>
        <authorList>
            <person name="Podar M."/>
        </authorList>
    </citation>
    <scope>NUCLEOTIDE SEQUENCE [LARGE SCALE GENOMIC DNA]</scope>
    <source>
        <strain evidence="15 16">Prop6</strain>
    </source>
</reference>
<dbReference type="PANTHER" id="PTHR11712:SF336">
    <property type="entry name" value="3-OXOACYL-[ACYL-CARRIER-PROTEIN] SYNTHASE, MITOCHONDRIAL"/>
    <property type="match status" value="1"/>
</dbReference>
<dbReference type="Proteomes" id="UP000596092">
    <property type="component" value="Chromosome"/>
</dbReference>
<sequence>MKRRVVVTGIGLITPLGIGTAPTWDALINGQSGIGPITRFDASEQASQIAAEVRDFVSEQWFEKKQAKNLDTFVQYALAAADIAWKDSGLSITEENIDRVGVITGCGMGGLPTIEEYHSILTKKGPRKITPFFIPRVIPNMPSGHISMRIGCKGPNLTQTTACAAGTHAVGEAFRHIAYGDCDVAVTGGTESVICPLAVGGFSAMKALSTRNDDPTAASRPFDRDRDGFVISEGAGMMILEELEMAKQRGATIYAEIIGYGQSSDAYHIAAPPEDGEGAARCMAAALRDAGLRPEDVDYINAHGTSTPLNDKCETLAIKKVFGPHAYKLAVSSTKSMTGHMLGAAGGIEAAFTVLSLYNGILPPTVNLENPDPDCDLDYVPLIARDAHIETALSNSFGFGGTNGVIAFRRFR</sequence>
<dbReference type="FunFam" id="3.40.47.10:FF:000009">
    <property type="entry name" value="3-oxoacyl-[acyl-carrier-protein] synthase 2"/>
    <property type="match status" value="1"/>
</dbReference>
<evidence type="ECO:0000256" key="5">
    <source>
        <dbReference type="ARBA" id="ARBA00022516"/>
    </source>
</evidence>
<feature type="domain" description="Ketosynthase family 3 (KS3)" evidence="14">
    <location>
        <begin position="2"/>
        <end position="410"/>
    </location>
</feature>
<protein>
    <recommendedName>
        <fullName evidence="4 11">3-oxoacyl-[acyl-carrier-protein] synthase 2</fullName>
        <ecNumber evidence="3 11">2.3.1.179</ecNumber>
    </recommendedName>
</protein>
<dbReference type="NCBIfam" id="TIGR03150">
    <property type="entry name" value="fabF"/>
    <property type="match status" value="1"/>
</dbReference>
<evidence type="ECO:0000256" key="8">
    <source>
        <dbReference type="ARBA" id="ARBA00023098"/>
    </source>
</evidence>
<keyword evidence="10 11" id="KW-0012">Acyltransferase</keyword>
<evidence type="ECO:0000256" key="12">
    <source>
        <dbReference type="PIRSR" id="PIRSR000447-1"/>
    </source>
</evidence>
<dbReference type="Pfam" id="PF02801">
    <property type="entry name" value="Ketoacyl-synt_C"/>
    <property type="match status" value="1"/>
</dbReference>
<dbReference type="InterPro" id="IPR016039">
    <property type="entry name" value="Thiolase-like"/>
</dbReference>
<dbReference type="GO" id="GO:0006633">
    <property type="term" value="P:fatty acid biosynthetic process"/>
    <property type="evidence" value="ECO:0007669"/>
    <property type="project" value="UniProtKB-UniRule"/>
</dbReference>
<dbReference type="NCBIfam" id="NF005589">
    <property type="entry name" value="PRK07314.1"/>
    <property type="match status" value="1"/>
</dbReference>
<dbReference type="CDD" id="cd00834">
    <property type="entry name" value="KAS_I_II"/>
    <property type="match status" value="1"/>
</dbReference>
<dbReference type="InterPro" id="IPR014030">
    <property type="entry name" value="Ketoacyl_synth_N"/>
</dbReference>
<proteinExistence type="inferred from homology"/>
<dbReference type="EMBL" id="CP054140">
    <property type="protein sequence ID" value="QQG66527.1"/>
    <property type="molecule type" value="Genomic_DNA"/>
</dbReference>
<evidence type="ECO:0000256" key="1">
    <source>
        <dbReference type="ARBA" id="ARBA00005194"/>
    </source>
</evidence>
<dbReference type="Gene3D" id="3.40.47.10">
    <property type="match status" value="1"/>
</dbReference>
<keyword evidence="9 11" id="KW-0275">Fatty acid biosynthesis</keyword>
<dbReference type="InterPro" id="IPR017568">
    <property type="entry name" value="3-oxoacyl-ACP_synth-2"/>
</dbReference>
<dbReference type="SMART" id="SM00825">
    <property type="entry name" value="PKS_KS"/>
    <property type="match status" value="1"/>
</dbReference>
<gene>
    <name evidence="15" type="primary">fabF</name>
    <name evidence="15" type="ORF">HP555_11945</name>
</gene>
<dbReference type="Pfam" id="PF00109">
    <property type="entry name" value="ketoacyl-synt"/>
    <property type="match status" value="1"/>
</dbReference>
<evidence type="ECO:0000256" key="10">
    <source>
        <dbReference type="ARBA" id="ARBA00023315"/>
    </source>
</evidence>
<feature type="active site" description="For beta-ketoacyl synthase activity" evidence="12">
    <location>
        <position position="163"/>
    </location>
</feature>
<dbReference type="UniPathway" id="UPA00094"/>
<evidence type="ECO:0000256" key="11">
    <source>
        <dbReference type="PIRNR" id="PIRNR000447"/>
    </source>
</evidence>
<dbReference type="NCBIfam" id="NF004970">
    <property type="entry name" value="PRK06333.1"/>
    <property type="match status" value="1"/>
</dbReference>